<protein>
    <submittedName>
        <fullName evidence="4">Strawberry notch family protein</fullName>
    </submittedName>
</protein>
<feature type="compositionally biased region" description="Polar residues" evidence="2">
    <location>
        <begin position="347"/>
        <end position="363"/>
    </location>
</feature>
<dbReference type="GO" id="GO:0008168">
    <property type="term" value="F:methyltransferase activity"/>
    <property type="evidence" value="ECO:0007669"/>
    <property type="project" value="InterPro"/>
</dbReference>
<feature type="domain" description="Helicase ATP-binding" evidence="3">
    <location>
        <begin position="474"/>
        <end position="660"/>
    </location>
</feature>
<dbReference type="InterPro" id="IPR039187">
    <property type="entry name" value="SNO_AAA"/>
</dbReference>
<dbReference type="InterPro" id="IPR026741">
    <property type="entry name" value="SNO"/>
</dbReference>
<dbReference type="InterPro" id="IPR027417">
    <property type="entry name" value="P-loop_NTPase"/>
</dbReference>
<feature type="region of interest" description="Disordered" evidence="2">
    <location>
        <begin position="248"/>
        <end position="317"/>
    </location>
</feature>
<evidence type="ECO:0000256" key="2">
    <source>
        <dbReference type="SAM" id="MobiDB-lite"/>
    </source>
</evidence>
<gene>
    <name evidence="4" type="ORF">G7B40_031560</name>
</gene>
<keyword evidence="5" id="KW-1185">Reference proteome</keyword>
<dbReference type="SUPFAM" id="SSF53335">
    <property type="entry name" value="S-adenosyl-L-methionine-dependent methyltransferases"/>
    <property type="match status" value="1"/>
</dbReference>
<comment type="caution">
    <text evidence="4">The sequence shown here is derived from an EMBL/GenBank/DDBJ whole genome shotgun (WGS) entry which is preliminary data.</text>
</comment>
<dbReference type="GO" id="GO:0006355">
    <property type="term" value="P:regulation of DNA-templated transcription"/>
    <property type="evidence" value="ECO:0007669"/>
    <property type="project" value="InterPro"/>
</dbReference>
<organism evidence="4 5">
    <name type="scientific">Aetokthonos hydrillicola Thurmond2011</name>
    <dbReference type="NCBI Taxonomy" id="2712845"/>
    <lineage>
        <taxon>Bacteria</taxon>
        <taxon>Bacillati</taxon>
        <taxon>Cyanobacteriota</taxon>
        <taxon>Cyanophyceae</taxon>
        <taxon>Nostocales</taxon>
        <taxon>Hapalosiphonaceae</taxon>
        <taxon>Aetokthonos</taxon>
    </lineage>
</organism>
<evidence type="ECO:0000259" key="3">
    <source>
        <dbReference type="PROSITE" id="PS51192"/>
    </source>
</evidence>
<dbReference type="Gene3D" id="3.40.50.150">
    <property type="entry name" value="Vaccinia Virus protein VP39"/>
    <property type="match status" value="1"/>
</dbReference>
<feature type="region of interest" description="Disordered" evidence="2">
    <location>
        <begin position="346"/>
        <end position="393"/>
    </location>
</feature>
<dbReference type="InterPro" id="IPR029063">
    <property type="entry name" value="SAM-dependent_MTases_sf"/>
</dbReference>
<dbReference type="RefSeq" id="WP_310834266.1">
    <property type="nucleotide sequence ID" value="NZ_JAALHA020000021.1"/>
</dbReference>
<dbReference type="PRINTS" id="PR00507">
    <property type="entry name" value="N12N6MTFRASE"/>
</dbReference>
<evidence type="ECO:0000313" key="5">
    <source>
        <dbReference type="Proteomes" id="UP000667802"/>
    </source>
</evidence>
<evidence type="ECO:0000313" key="4">
    <source>
        <dbReference type="EMBL" id="MDR9899064.1"/>
    </source>
</evidence>
<dbReference type="PROSITE" id="PS00092">
    <property type="entry name" value="N6_MTASE"/>
    <property type="match status" value="1"/>
</dbReference>
<evidence type="ECO:0000256" key="1">
    <source>
        <dbReference type="ARBA" id="ARBA00006992"/>
    </source>
</evidence>
<dbReference type="GO" id="GO:0032259">
    <property type="term" value="P:methylation"/>
    <property type="evidence" value="ECO:0007669"/>
    <property type="project" value="InterPro"/>
</dbReference>
<comment type="similarity">
    <text evidence="1">Belongs to the SBNO family.</text>
</comment>
<dbReference type="Gene3D" id="3.40.50.300">
    <property type="entry name" value="P-loop containing nucleotide triphosphate hydrolases"/>
    <property type="match status" value="2"/>
</dbReference>
<reference evidence="5" key="1">
    <citation type="journal article" date="2021" name="Science">
        <title>Hunting the eagle killer: A cyanobacterial neurotoxin causes vacuolar myelinopathy.</title>
        <authorList>
            <person name="Breinlinger S."/>
            <person name="Phillips T.J."/>
            <person name="Haram B.N."/>
            <person name="Mares J."/>
            <person name="Martinez Yerena J.A."/>
            <person name="Hrouzek P."/>
            <person name="Sobotka R."/>
            <person name="Henderson W.M."/>
            <person name="Schmieder P."/>
            <person name="Williams S.M."/>
            <person name="Lauderdale J.D."/>
            <person name="Wilde H.D."/>
            <person name="Gerrin W."/>
            <person name="Kust A."/>
            <person name="Washington J.W."/>
            <person name="Wagner C."/>
            <person name="Geier B."/>
            <person name="Liebeke M."/>
            <person name="Enke H."/>
            <person name="Niedermeyer T.H.J."/>
            <person name="Wilde S.B."/>
        </authorList>
    </citation>
    <scope>NUCLEOTIDE SEQUENCE [LARGE SCALE GENOMIC DNA]</scope>
    <source>
        <strain evidence="5">Thurmond2011</strain>
    </source>
</reference>
<accession>A0AAP5IET5</accession>
<dbReference type="Pfam" id="PF13872">
    <property type="entry name" value="AAA_34"/>
    <property type="match status" value="1"/>
</dbReference>
<dbReference type="Proteomes" id="UP000667802">
    <property type="component" value="Unassembled WGS sequence"/>
</dbReference>
<dbReference type="InterPro" id="IPR026937">
    <property type="entry name" value="SBNO_Helicase_C_dom"/>
</dbReference>
<dbReference type="PROSITE" id="PS51192">
    <property type="entry name" value="HELICASE_ATP_BIND_1"/>
    <property type="match status" value="1"/>
</dbReference>
<proteinExistence type="inferred from homology"/>
<dbReference type="PANTHER" id="PTHR12706:SF30">
    <property type="entry name" value="PROTEIN STRAWBERRY NOTCH-RELATED"/>
    <property type="match status" value="1"/>
</dbReference>
<dbReference type="InterPro" id="IPR002052">
    <property type="entry name" value="DNA_methylase_N6_adenine_CS"/>
</dbReference>
<feature type="compositionally biased region" description="Basic and acidic residues" evidence="2">
    <location>
        <begin position="284"/>
        <end position="298"/>
    </location>
</feature>
<dbReference type="EMBL" id="JAALHA020000021">
    <property type="protein sequence ID" value="MDR9899064.1"/>
    <property type="molecule type" value="Genomic_DNA"/>
</dbReference>
<dbReference type="Pfam" id="PF13871">
    <property type="entry name" value="Helicase_C_4"/>
    <property type="match status" value="1"/>
</dbReference>
<dbReference type="PANTHER" id="PTHR12706">
    <property type="entry name" value="STRAWBERRY NOTCH-RELATED"/>
    <property type="match status" value="1"/>
</dbReference>
<dbReference type="InterPro" id="IPR014001">
    <property type="entry name" value="Helicase_ATP-bd"/>
</dbReference>
<dbReference type="GO" id="GO:0003676">
    <property type="term" value="F:nucleic acid binding"/>
    <property type="evidence" value="ECO:0007669"/>
    <property type="project" value="InterPro"/>
</dbReference>
<name>A0AAP5IET5_9CYAN</name>
<sequence>MHDRQPALNVRSSTSVAEQAYSTPLPLAYLATVLAGVTVDKTVYEPSAGHGALLLGSDPNLVTVNELNSDRAQDLQKQGYAVTLNDASRTVPEKLHDIVIMNPPFGTVSDSSGQKQLFQFGQFKTTQIDHAIALKNLEAMKPDGRAVLILGGKLGTDQGMRSDKYNTRESRGFYYTLYQQYKVEDHFTVAGDLYRKQGAGFPIDIILVNGVGKSERSLPASDVPRIYNSFDELGEFLDDFLRRESERLGSTRIRESSGGTSTQQRNDHNRESLPGTYEQTVRLVDPEVDRRSRDDRGGDPSSAETKTEDVLDLQPQTKLADTAQFASGSEHMAEPMDKIYSVREPHNTNFTDASGDNVSSDGRIQSREDIGASGDVPNPRRSAESGGMAGGSDLLSARVEHPKQLPYQPKSQGRALGTLVPANMQTGLNQALLKLERAVGSLDEYVADRLDYGSKEEVHKYFSAEQVDAIALAVSNLEKGSGFILGDQTGIGKGRVVAAIIRYGKVTGRVPIFITKNSPLYADMIRDLGDIGMPGFSPLVTDENLTLPLPDGRELKTRSKTHREVIQAFHEQGNLGNYDAIFTSYTQLQTIKGKEPPRRAFLRTFAPKSLIILDESHEAGGSSNPENWRTSPVANRADFARELIERSQGVLYSSATYAKNPQVMDLYARTDMRLALSNMENLTELLASGGVPLQQTLASMLTEAGQYIRRERSFEGVSFEPIVVPVNHEIAENISAIMSEIMQFDQMKGKVVEHMDKDLKSQAKKSYGDNSTGGAGATSTNFTSIMHNVIDQMLFALKAEETVQKTLELLKKPNPEKPVLALSNTMGSLLARQAQDQSLQPSDRMDVDFGTLLHRYLERSRDVIIGSPYGEKKRHYLTDDELGTAATNKYNSIQSLISETNFEGIPISPIDYITFRVNQEGYRVGEVTGREHIANYDVEGNLTYQRRSSQERSKANVVQTVKSFNEGHLDVIILNRSGSTGISLHSSEKFSDQRQRHMIVVQPEKDINSFMQMLGRIHRTGQVVPPNFTLLMGDVPAEKRPGAVLAKKMASLNANTTAARKSAFSLANTPDFMNEYGDIVVMEIMKANPEIHARLDFPLETQGSLLSSENAISKVTGRIPLLPIAEQEAIYDSIEEKYTEFVARQEAIGESILEASTLNLDAKTLARMVIIPPDVKSSSPFTGPVYAEIADVKNPQKPYTTLQVINNIRLELNLPEIPSLTETSSTEIINISQEKAKQDIAKLEEEVYKYQLTIAPERAAEASNNFKHISNILSEFPLGTPVCVTTDMQDQFYGVVSKIKQDHTISTNPSAPSGWKLKLLVADSARELTIPLSQVNTGKEKSLQMVFVNQNEEKMPIYDLFDYLQSRTREKRQIITGNLLRAREKFPGRMINFTDAGGNIRQGLLTPRGFDCENALEKMPVTMPTICSELQTETLQTANKAKLKPH</sequence>
<dbReference type="SUPFAM" id="SSF52540">
    <property type="entry name" value="P-loop containing nucleoside triphosphate hydrolases"/>
    <property type="match status" value="2"/>
</dbReference>